<dbReference type="PANTHER" id="PTHR31616">
    <property type="entry name" value="TREHALASE"/>
    <property type="match status" value="1"/>
</dbReference>
<dbReference type="AlphaFoldDB" id="A0A2S1SM91"/>
<evidence type="ECO:0000259" key="1">
    <source>
        <dbReference type="Pfam" id="PF00723"/>
    </source>
</evidence>
<gene>
    <name evidence="3" type="ORF">DDW44_00850</name>
</gene>
<dbReference type="Pfam" id="PF19291">
    <property type="entry name" value="TREH_N"/>
    <property type="match status" value="1"/>
</dbReference>
<sequence>MEDWRPVERAQGYLPIADHGLVGDGRTSALIGRDGAVSFLCVPRFDSAPLFASLLDHRRGGTLLLAPARLRASRQRYLPDTAVLVTEMRGPEGTVELTDAFLLDPEARLEDDARAGRGELLRRVRVTQGVAELRCHLRPGPGHDVEAGGDGWVLRGPDRVPTARLRASRPLPGPSGTLVLEAGDELVVSLTWDRARPAADLLPARAREHLEATARVWRRWASHVVADVPHPGLVRRSAITLKLLDHVENGAIIAAPTSSLPEYLHGSRNWDYRYAWIRDTAYAVFALRRIGLPMEAKGFLNWALTAAERDTRPLVLYDVDGLPPPDEVEDPYLEGYRGSAPVRWGNAAARQVQHDVYGELLDCAFQWAAIGGRLDPARWEHLALLAERARTAWSRPDQGIWEVRTQGRPFTYSAAMCQVALDRAARLARRLDLPGDIEGWRRDARDLARRVLEQAWDDGAGALTEHLGGGGLDASLLALPLRRVVPADHPRMAATARAVADTLGAGGGLLYRYLPRVSPDGVDEPEGAFLLCSFWLADNLVGQGRVDEAAELFERLCSYASPLGLLPEQIDPSDGSFLGNFPQAISHVGLMSTAVVLARALRGVRPELATHAWFRG</sequence>
<dbReference type="Gene3D" id="1.50.10.10">
    <property type="match status" value="1"/>
</dbReference>
<name>A0A2S1SM91_9ACTN</name>
<feature type="domain" description="GH15-like" evidence="1">
    <location>
        <begin position="234"/>
        <end position="594"/>
    </location>
</feature>
<accession>A0A2S1SM91</accession>
<reference evidence="3 4" key="1">
    <citation type="submission" date="2018-05" db="EMBL/GenBank/DDBJ databases">
        <title>Complete genome sequence of sponge-derived Streptomyces sp. HNM0039.</title>
        <authorList>
            <person name="Huang X."/>
            <person name="Zhou S."/>
        </authorList>
    </citation>
    <scope>NUCLEOTIDE SEQUENCE [LARGE SCALE GENOMIC DNA]</scope>
    <source>
        <strain evidence="3 4">HNM0039</strain>
    </source>
</reference>
<dbReference type="GO" id="GO:0005975">
    <property type="term" value="P:carbohydrate metabolic process"/>
    <property type="evidence" value="ECO:0007669"/>
    <property type="project" value="InterPro"/>
</dbReference>
<dbReference type="Proteomes" id="UP000244900">
    <property type="component" value="Chromosome"/>
</dbReference>
<organism evidence="3 4">
    <name type="scientific">Streptomyces tirandamycinicus</name>
    <dbReference type="NCBI Taxonomy" id="2174846"/>
    <lineage>
        <taxon>Bacteria</taxon>
        <taxon>Bacillati</taxon>
        <taxon>Actinomycetota</taxon>
        <taxon>Actinomycetes</taxon>
        <taxon>Kitasatosporales</taxon>
        <taxon>Streptomycetaceae</taxon>
        <taxon>Streptomyces</taxon>
    </lineage>
</organism>
<evidence type="ECO:0000313" key="3">
    <source>
        <dbReference type="EMBL" id="AWI27477.1"/>
    </source>
</evidence>
<evidence type="ECO:0000259" key="2">
    <source>
        <dbReference type="Pfam" id="PF19291"/>
    </source>
</evidence>
<keyword evidence="4" id="KW-1185">Reference proteome</keyword>
<keyword evidence="3" id="KW-0378">Hydrolase</keyword>
<dbReference type="InterPro" id="IPR008928">
    <property type="entry name" value="6-hairpin_glycosidase_sf"/>
</dbReference>
<dbReference type="KEGG" id="stir:DDW44_00850"/>
<dbReference type="OrthoDB" id="3902805at2"/>
<protein>
    <submittedName>
        <fullName evidence="3">Glycoside hydrolase family 15</fullName>
    </submittedName>
</protein>
<evidence type="ECO:0000313" key="4">
    <source>
        <dbReference type="Proteomes" id="UP000244900"/>
    </source>
</evidence>
<dbReference type="EMBL" id="CP029188">
    <property type="protein sequence ID" value="AWI27477.1"/>
    <property type="molecule type" value="Genomic_DNA"/>
</dbReference>
<dbReference type="InterPro" id="IPR045582">
    <property type="entry name" value="Trehalase-like_N"/>
</dbReference>
<dbReference type="GO" id="GO:0004553">
    <property type="term" value="F:hydrolase activity, hydrolyzing O-glycosyl compounds"/>
    <property type="evidence" value="ECO:0007669"/>
    <property type="project" value="UniProtKB-ARBA"/>
</dbReference>
<proteinExistence type="predicted"/>
<dbReference type="Pfam" id="PF00723">
    <property type="entry name" value="Glyco_hydro_15"/>
    <property type="match status" value="1"/>
</dbReference>
<dbReference type="SUPFAM" id="SSF48208">
    <property type="entry name" value="Six-hairpin glycosidases"/>
    <property type="match status" value="1"/>
</dbReference>
<dbReference type="InterPro" id="IPR012341">
    <property type="entry name" value="6hp_glycosidase-like_sf"/>
</dbReference>
<dbReference type="PANTHER" id="PTHR31616:SF0">
    <property type="entry name" value="GLUCAN 1,4-ALPHA-GLUCOSIDASE"/>
    <property type="match status" value="1"/>
</dbReference>
<dbReference type="InterPro" id="IPR011613">
    <property type="entry name" value="GH15-like"/>
</dbReference>
<feature type="domain" description="Trehalase-like N-terminal" evidence="2">
    <location>
        <begin position="14"/>
        <end position="88"/>
    </location>
</feature>
<dbReference type="RefSeq" id="WP_108905207.1">
    <property type="nucleotide sequence ID" value="NZ_CP029188.1"/>
</dbReference>